<keyword evidence="4" id="KW-1185">Reference proteome</keyword>
<feature type="transmembrane region" description="Helical" evidence="1">
    <location>
        <begin position="144"/>
        <end position="166"/>
    </location>
</feature>
<feature type="domain" description="VanZ-like" evidence="2">
    <location>
        <begin position="13"/>
        <end position="159"/>
    </location>
</feature>
<dbReference type="EMBL" id="CAKE01000035">
    <property type="protein sequence ID" value="CCI82713.1"/>
    <property type="molecule type" value="Genomic_DNA"/>
</dbReference>
<keyword evidence="1" id="KW-0812">Transmembrane</keyword>
<evidence type="ECO:0000256" key="1">
    <source>
        <dbReference type="SAM" id="Phobius"/>
    </source>
</evidence>
<protein>
    <submittedName>
        <fullName evidence="3">Putative membrane protein</fullName>
    </submittedName>
</protein>
<dbReference type="PATRIC" id="fig|1423758.3.peg.412"/>
<dbReference type="AlphaFoldDB" id="I7IW99"/>
<organism evidence="3 4">
    <name type="scientific">Lactobacillus hominis DSM 23910 = CRBIP 24.179</name>
    <dbReference type="NCBI Taxonomy" id="1423758"/>
    <lineage>
        <taxon>Bacteria</taxon>
        <taxon>Bacillati</taxon>
        <taxon>Bacillota</taxon>
        <taxon>Bacilli</taxon>
        <taxon>Lactobacillales</taxon>
        <taxon>Lactobacillaceae</taxon>
        <taxon>Lactobacillus</taxon>
    </lineage>
</organism>
<evidence type="ECO:0000313" key="4">
    <source>
        <dbReference type="Proteomes" id="UP000009320"/>
    </source>
</evidence>
<keyword evidence="1" id="KW-0472">Membrane</keyword>
<dbReference type="Pfam" id="PF04892">
    <property type="entry name" value="VanZ"/>
    <property type="match status" value="1"/>
</dbReference>
<name>I7IW99_9LACO</name>
<dbReference type="InterPro" id="IPR016747">
    <property type="entry name" value="Phosphotransbutyrylase"/>
</dbReference>
<dbReference type="NCBIfam" id="NF037970">
    <property type="entry name" value="vanZ_1"/>
    <property type="match status" value="1"/>
</dbReference>
<dbReference type="RefSeq" id="WP_008471877.1">
    <property type="nucleotide sequence ID" value="NZ_AYZP01000001.1"/>
</dbReference>
<feature type="transmembrane region" description="Helical" evidence="1">
    <location>
        <begin position="12"/>
        <end position="32"/>
    </location>
</feature>
<dbReference type="STRING" id="1423758.FC41_GL000409"/>
<dbReference type="PIRSF" id="PIRSF019083">
    <property type="entry name" value="UCP019083_VanZ"/>
    <property type="match status" value="1"/>
</dbReference>
<accession>I7IW99</accession>
<evidence type="ECO:0000313" key="3">
    <source>
        <dbReference type="EMBL" id="CCI82713.1"/>
    </source>
</evidence>
<keyword evidence="1" id="KW-1133">Transmembrane helix</keyword>
<sequence>MKNYKLSKWELFWIIAAIIILVGLFISSSMTYHEQKIQPGFLNRHFAFLEHYLSGLQINYGGKMHSASLNGSAAFTEFVIRKFAHFATYFLLGVTLYLASKPVYRLKIVSPINSWLMIVGLAALDEYHQYLTGDRTPSVHDVMLDASGALVGILLVVIIQLIIYAVKRTKQS</sequence>
<reference evidence="3 4" key="1">
    <citation type="submission" date="2012-06" db="EMBL/GenBank/DDBJ databases">
        <title>Draft Genome Sequence of Lactobacillus hominis Strain CRBIP 24.179T, isolated from human intestine.</title>
        <authorList>
            <person name="Cousin S."/>
            <person name="Ma L."/>
            <person name="Bizet C."/>
            <person name="Loux V."/>
            <person name="Bouchier C."/>
            <person name="Clermont D."/>
            <person name="Creno S."/>
        </authorList>
    </citation>
    <scope>NUCLEOTIDE SEQUENCE [LARGE SCALE GENOMIC DNA]</scope>
    <source>
        <strain evidence="4">CRBIP 24.179T</strain>
    </source>
</reference>
<dbReference type="eggNOG" id="COG5652">
    <property type="taxonomic scope" value="Bacteria"/>
</dbReference>
<dbReference type="InterPro" id="IPR006976">
    <property type="entry name" value="VanZ-like"/>
</dbReference>
<feature type="transmembrane region" description="Helical" evidence="1">
    <location>
        <begin position="106"/>
        <end position="124"/>
    </location>
</feature>
<proteinExistence type="predicted"/>
<dbReference type="Proteomes" id="UP000009320">
    <property type="component" value="Unassembled WGS sequence"/>
</dbReference>
<dbReference type="OrthoDB" id="291892at2"/>
<evidence type="ECO:0000259" key="2">
    <source>
        <dbReference type="Pfam" id="PF04892"/>
    </source>
</evidence>
<feature type="transmembrane region" description="Helical" evidence="1">
    <location>
        <begin position="78"/>
        <end position="99"/>
    </location>
</feature>
<gene>
    <name evidence="3" type="ORF">BN55_08520</name>
</gene>
<dbReference type="GeneID" id="82847935"/>
<comment type="caution">
    <text evidence="3">The sequence shown here is derived from an EMBL/GenBank/DDBJ whole genome shotgun (WGS) entry which is preliminary data.</text>
</comment>